<feature type="compositionally biased region" description="Basic and acidic residues" evidence="1">
    <location>
        <begin position="344"/>
        <end position="357"/>
    </location>
</feature>
<evidence type="ECO:0008006" key="5">
    <source>
        <dbReference type="Google" id="ProtNLM"/>
    </source>
</evidence>
<gene>
    <name evidence="3" type="ORF">SAMN05660477_00158</name>
</gene>
<accession>A0A1T5CLM3</accession>
<proteinExistence type="predicted"/>
<dbReference type="Pfam" id="PF18939">
    <property type="entry name" value="DUF5686"/>
    <property type="match status" value="1"/>
</dbReference>
<dbReference type="EMBL" id="FUYZ01000001">
    <property type="protein sequence ID" value="SKB60294.1"/>
    <property type="molecule type" value="Genomic_DNA"/>
</dbReference>
<evidence type="ECO:0000313" key="3">
    <source>
        <dbReference type="EMBL" id="SKB60294.1"/>
    </source>
</evidence>
<dbReference type="AlphaFoldDB" id="A0A1T5CLM3"/>
<name>A0A1T5CLM3_9FLAO</name>
<feature type="chain" id="PRO_5012775337" description="CarboxypepD_reg-like domain-containing protein" evidence="2">
    <location>
        <begin position="20"/>
        <end position="826"/>
    </location>
</feature>
<dbReference type="STRING" id="619805.SAMN05660477_00158"/>
<feature type="signal peptide" evidence="2">
    <location>
        <begin position="1"/>
        <end position="19"/>
    </location>
</feature>
<evidence type="ECO:0000256" key="2">
    <source>
        <dbReference type="SAM" id="SignalP"/>
    </source>
</evidence>
<dbReference type="RefSeq" id="WP_144038261.1">
    <property type="nucleotide sequence ID" value="NZ_FUYZ01000001.1"/>
</dbReference>
<dbReference type="Proteomes" id="UP000191112">
    <property type="component" value="Unassembled WGS sequence"/>
</dbReference>
<evidence type="ECO:0000256" key="1">
    <source>
        <dbReference type="SAM" id="MobiDB-lite"/>
    </source>
</evidence>
<feature type="region of interest" description="Disordered" evidence="1">
    <location>
        <begin position="338"/>
        <end position="357"/>
    </location>
</feature>
<keyword evidence="4" id="KW-1185">Reference proteome</keyword>
<organism evidence="3 4">
    <name type="scientific">Soonwooa buanensis</name>
    <dbReference type="NCBI Taxonomy" id="619805"/>
    <lineage>
        <taxon>Bacteria</taxon>
        <taxon>Pseudomonadati</taxon>
        <taxon>Bacteroidota</taxon>
        <taxon>Flavobacteriia</taxon>
        <taxon>Flavobacteriales</taxon>
        <taxon>Weeksellaceae</taxon>
        <taxon>Chryseobacterium group</taxon>
        <taxon>Soonwooa</taxon>
    </lineage>
</organism>
<protein>
    <recommendedName>
        <fullName evidence="5">CarboxypepD_reg-like domain-containing protein</fullName>
    </recommendedName>
</protein>
<sequence length="826" mass="96363">MIKKIYALFLICFAVFAFSQSTIKVTTAGKTAPLAQASVYCNNKLLGITDIHGSLNFKTKCDKVTVKHQDYEDADVVVDKIMEVSLEKEESNVNKIEGVVVNDKSDARALAILDKVNSNFKNNSPKSLESYEFKSYEKMSFDFDEDSVKIYQNYMAKRKDSLNALPVKELKQTKKEKKDSLMDKDFENVMIDSKLFLWERANQYLYSEKFGEKINVLDNRISGLKEPIYQLLVMRSNRNKIPKEILPENRNLYRYYLTDSIEIDGRENYVIRFREVGTKTQPNRRKYNGYLYIDQQSFAVKKIESNSKNRNDGSVTSVWTPINNKWFLQKENLKLRAGSQSFDNTDKKPDIKDDMTAEEKRAERRKLMTRFGNYVYMKVDYFDFETPVDFTAKDFKGYTMTVKNTDGSLLDKYRTDSLTMREKLTYVKVDSLGQKYNVDKKASLVSNLMRGRIRLGMVDVDPFGSNYNRYEGIRLAIRGKLNENFNKYISPDAYVAYGFKDSKFKYGVGVDVKTTLDYNSFFRAEYYDDVESSGRFSQNLWSFKMQFMNSGVDLQNDKFYRFQGGKLSYEVDLNNALTMRLSAKRQNEEAKFDYFYNNENRLFKNFSTMLTLKYSPNSQNIMTPSGKLTYDQKFPEIYFNFEQGMKTLGGEFNYSRVDVLLTHQFSTKLGRTGVRLYGGLMTGDAPIWHHFQMGGLDSSNNDSFFSHFNLTTYLGFATMEAGKYFNDKFMGYYFTHRIPWYFKSFGRNTSSFDLVYKGTIGDMKNMGQHQFNYNKLDHLYQEVGLEYNNFLSTGFNLGLFYRVGHYSTNKFSENFAIQLKLKFLGF</sequence>
<dbReference type="OrthoDB" id="604691at2"/>
<reference evidence="3 4" key="1">
    <citation type="submission" date="2017-02" db="EMBL/GenBank/DDBJ databases">
        <authorList>
            <person name="Peterson S.W."/>
        </authorList>
    </citation>
    <scope>NUCLEOTIDE SEQUENCE [LARGE SCALE GENOMIC DNA]</scope>
    <source>
        <strain evidence="3 4">DSM 22323</strain>
    </source>
</reference>
<keyword evidence="2" id="KW-0732">Signal</keyword>
<dbReference type="InterPro" id="IPR043741">
    <property type="entry name" value="DUF5686"/>
</dbReference>
<evidence type="ECO:0000313" key="4">
    <source>
        <dbReference type="Proteomes" id="UP000191112"/>
    </source>
</evidence>